<protein>
    <recommendedName>
        <fullName evidence="2">Vacuolar protein sorting-associated protein 72 homolog</fullName>
    </recommendedName>
</protein>
<feature type="compositionally biased region" description="Acidic residues" evidence="3">
    <location>
        <begin position="147"/>
        <end position="175"/>
    </location>
</feature>
<dbReference type="Pfam" id="PF05764">
    <property type="entry name" value="YL1"/>
    <property type="match status" value="1"/>
</dbReference>
<feature type="compositionally biased region" description="Basic and acidic residues" evidence="3">
    <location>
        <begin position="243"/>
        <end position="252"/>
    </location>
</feature>
<dbReference type="InterPro" id="IPR046757">
    <property type="entry name" value="YL1_N"/>
</dbReference>
<dbReference type="PANTHER" id="PTHR13275:SF4">
    <property type="entry name" value="VACUOLAR PROTEIN SORTING-ASSOCIATED PROTEIN 72 HOMOLOG"/>
    <property type="match status" value="1"/>
</dbReference>
<feature type="region of interest" description="Disordered" evidence="3">
    <location>
        <begin position="139"/>
        <end position="265"/>
    </location>
</feature>
<name>A0A7R9F838_9NEOP</name>
<sequence length="500" mass="57966">MRTAHARRNSLVWSKRGRGASADMASGEAGTLAQLNGVSAAECFLGIEVPSYRVSRGPYRVNTGRLSRAQYKTITLANYATELTNAPVVLSSTPEDGEIEVRISLGIMALATSRERRNNAGSKMSKLLDEEEEDDFYKTTYGGFNEIENDDDYQSEEEGEDDVDSDFSIDENDEPISDHEEQAPKRQHRLVTKAYKEPVVLQKIQKTSEQKSKKPKKEKPSFDSFERKSIRRSTAAKSLETQQRLKERTEDRKRKKGRRKAQDVWKPTQEELLEEAKITEEENLKSLEKYQKLEMEKKKLRPVKKSYEGPIINFHSMRMPLILEVKRDESPITVDEGEETSQRKDTKENDDVYNYLLKQEQSFKENAGEFCERTFITFSDETLYKSTFPKIQPVIPERKVCPITKMPARYIDPVTQLPYASMQAFKIFRQAYYHQLEQRGDRNNPDVARWLSYRNKMKELRAAMKQKQVERAVSVPPALAAIQQRQYHQQHRQLQINQAQ</sequence>
<feature type="domain" description="Vps72/YL1 C-terminal" evidence="4">
    <location>
        <begin position="399"/>
        <end position="428"/>
    </location>
</feature>
<evidence type="ECO:0000256" key="1">
    <source>
        <dbReference type="ARBA" id="ARBA00006832"/>
    </source>
</evidence>
<dbReference type="InterPro" id="IPR013272">
    <property type="entry name" value="Vps72/YL1_C"/>
</dbReference>
<evidence type="ECO:0000256" key="2">
    <source>
        <dbReference type="ARBA" id="ARBA00020000"/>
    </source>
</evidence>
<evidence type="ECO:0000313" key="5">
    <source>
        <dbReference type="EMBL" id="CAD7448610.1"/>
    </source>
</evidence>
<dbReference type="Pfam" id="PF08265">
    <property type="entry name" value="YL1_C"/>
    <property type="match status" value="1"/>
</dbReference>
<dbReference type="PANTHER" id="PTHR13275">
    <property type="entry name" value="YL-1 PROTEIN TRANSCRIPTION FACTOR-LIKE 1"/>
    <property type="match status" value="1"/>
</dbReference>
<gene>
    <name evidence="5" type="ORF">TBIB3V08_LOCUS10894</name>
</gene>
<dbReference type="GO" id="GO:0005634">
    <property type="term" value="C:nucleus"/>
    <property type="evidence" value="ECO:0007669"/>
    <property type="project" value="TreeGrafter"/>
</dbReference>
<proteinExistence type="inferred from homology"/>
<accession>A0A7R9F838</accession>
<organism evidence="5">
    <name type="scientific">Timema bartmani</name>
    <dbReference type="NCBI Taxonomy" id="61472"/>
    <lineage>
        <taxon>Eukaryota</taxon>
        <taxon>Metazoa</taxon>
        <taxon>Ecdysozoa</taxon>
        <taxon>Arthropoda</taxon>
        <taxon>Hexapoda</taxon>
        <taxon>Insecta</taxon>
        <taxon>Pterygota</taxon>
        <taxon>Neoptera</taxon>
        <taxon>Polyneoptera</taxon>
        <taxon>Phasmatodea</taxon>
        <taxon>Timematodea</taxon>
        <taxon>Timematoidea</taxon>
        <taxon>Timematidae</taxon>
        <taxon>Timema</taxon>
    </lineage>
</organism>
<comment type="similarity">
    <text evidence="1">Belongs to the VPS72/YL1 family.</text>
</comment>
<dbReference type="AlphaFoldDB" id="A0A7R9F838"/>
<feature type="compositionally biased region" description="Basic and acidic residues" evidence="3">
    <location>
        <begin position="206"/>
        <end position="228"/>
    </location>
</feature>
<reference evidence="5" key="1">
    <citation type="submission" date="2020-11" db="EMBL/GenBank/DDBJ databases">
        <authorList>
            <person name="Tran Van P."/>
        </authorList>
    </citation>
    <scope>NUCLEOTIDE SEQUENCE</scope>
</reference>
<dbReference type="EMBL" id="OD570238">
    <property type="protein sequence ID" value="CAD7448610.1"/>
    <property type="molecule type" value="Genomic_DNA"/>
</dbReference>
<evidence type="ECO:0000259" key="4">
    <source>
        <dbReference type="SMART" id="SM00993"/>
    </source>
</evidence>
<dbReference type="SMART" id="SM00993">
    <property type="entry name" value="YL1_C"/>
    <property type="match status" value="1"/>
</dbReference>
<evidence type="ECO:0000256" key="3">
    <source>
        <dbReference type="SAM" id="MobiDB-lite"/>
    </source>
</evidence>